<dbReference type="Pfam" id="PF16248">
    <property type="entry name" value="DUF4905"/>
    <property type="match status" value="1"/>
</dbReference>
<keyword evidence="2" id="KW-1185">Reference proteome</keyword>
<organism evidence="1 2">
    <name type="scientific">Runella defluvii</name>
    <dbReference type="NCBI Taxonomy" id="370973"/>
    <lineage>
        <taxon>Bacteria</taxon>
        <taxon>Pseudomonadati</taxon>
        <taxon>Bacteroidota</taxon>
        <taxon>Cytophagia</taxon>
        <taxon>Cytophagales</taxon>
        <taxon>Spirosomataceae</taxon>
        <taxon>Runella</taxon>
    </lineage>
</organism>
<reference evidence="1 2" key="1">
    <citation type="submission" date="2020-08" db="EMBL/GenBank/DDBJ databases">
        <title>Genomic Encyclopedia of Type Strains, Phase IV (KMG-IV): sequencing the most valuable type-strain genomes for metagenomic binning, comparative biology and taxonomic classification.</title>
        <authorList>
            <person name="Goeker M."/>
        </authorList>
    </citation>
    <scope>NUCLEOTIDE SEQUENCE [LARGE SCALE GENOMIC DNA]</scope>
    <source>
        <strain evidence="1 2">DSM 17976</strain>
    </source>
</reference>
<gene>
    <name evidence="1" type="ORF">FHS57_005739</name>
</gene>
<dbReference type="InterPro" id="IPR011047">
    <property type="entry name" value="Quinoprotein_ADH-like_sf"/>
</dbReference>
<evidence type="ECO:0000313" key="2">
    <source>
        <dbReference type="Proteomes" id="UP000541352"/>
    </source>
</evidence>
<accession>A0A7W6ETC7</accession>
<dbReference type="AlphaFoldDB" id="A0A7W6ETC7"/>
<dbReference type="EMBL" id="JACIBY010000020">
    <property type="protein sequence ID" value="MBB3841710.1"/>
    <property type="molecule type" value="Genomic_DNA"/>
</dbReference>
<dbReference type="Proteomes" id="UP000541352">
    <property type="component" value="Unassembled WGS sequence"/>
</dbReference>
<proteinExistence type="predicted"/>
<dbReference type="SUPFAM" id="SSF50998">
    <property type="entry name" value="Quinoprotein alcohol dehydrogenase-like"/>
    <property type="match status" value="1"/>
</dbReference>
<dbReference type="RefSeq" id="WP_183979550.1">
    <property type="nucleotide sequence ID" value="NZ_JACIBY010000020.1"/>
</dbReference>
<evidence type="ECO:0000313" key="1">
    <source>
        <dbReference type="EMBL" id="MBB3841710.1"/>
    </source>
</evidence>
<sequence length="266" mass="29729">MLPTHTFTFALPVWRLIYDTIPAETTASLLAVELRSKSGVKWAVIDVENDAVCWQKTIADTDWWTSLIGFYSGVLLFHTYAGSEQPAPKSLLAIDAKTGVFLWKLEGYSFVATDGQLLQTGQTQSDLQLNITHRHLRDGSLSAASVLEQSATNASWRFPTEHPESSPYYSVIGQFIQKIIGKTPQKALNYGEIGGHILFFQYLYHANATALSRSILVVNTSKTVLHHETLETDVTSTAFGESFYNEHHLVYLKNLQELVVIKLPKP</sequence>
<name>A0A7W6ETC7_9BACT</name>
<evidence type="ECO:0008006" key="3">
    <source>
        <dbReference type="Google" id="ProtNLM"/>
    </source>
</evidence>
<dbReference type="InterPro" id="IPR032595">
    <property type="entry name" value="DUF4905"/>
</dbReference>
<protein>
    <recommendedName>
        <fullName evidence="3">DUF4905 domain-containing protein</fullName>
    </recommendedName>
</protein>
<comment type="caution">
    <text evidence="1">The sequence shown here is derived from an EMBL/GenBank/DDBJ whole genome shotgun (WGS) entry which is preliminary data.</text>
</comment>